<reference evidence="1 2" key="1">
    <citation type="submission" date="2019-03" db="EMBL/GenBank/DDBJ databases">
        <title>Draft genome sequences of novel Actinobacteria.</title>
        <authorList>
            <person name="Sahin N."/>
            <person name="Ay H."/>
            <person name="Saygin H."/>
        </authorList>
    </citation>
    <scope>NUCLEOTIDE SEQUENCE [LARGE SCALE GENOMIC DNA]</scope>
    <source>
        <strain evidence="1 2">DSM 45941</strain>
    </source>
</reference>
<dbReference type="AlphaFoldDB" id="A0A4R4ZTQ3"/>
<comment type="caution">
    <text evidence="1">The sequence shown here is derived from an EMBL/GenBank/DDBJ whole genome shotgun (WGS) entry which is preliminary data.</text>
</comment>
<dbReference type="EMBL" id="SMKY01000520">
    <property type="protein sequence ID" value="TDD60412.1"/>
    <property type="molecule type" value="Genomic_DNA"/>
</dbReference>
<protein>
    <submittedName>
        <fullName evidence="1">Uncharacterized protein</fullName>
    </submittedName>
</protein>
<proteinExistence type="predicted"/>
<gene>
    <name evidence="1" type="ORF">E1293_45735</name>
</gene>
<accession>A0A4R4ZTQ3</accession>
<sequence length="77" mass="8552">MRSALNTALRNGLIAENPAALLAMATARRPRAVVWTSARVEHWEWTGERPAVAVWTAEQTTAFLHAIGGHRQYAAYH</sequence>
<keyword evidence="2" id="KW-1185">Reference proteome</keyword>
<organism evidence="1 2">
    <name type="scientific">Actinomadura darangshiensis</name>
    <dbReference type="NCBI Taxonomy" id="705336"/>
    <lineage>
        <taxon>Bacteria</taxon>
        <taxon>Bacillati</taxon>
        <taxon>Actinomycetota</taxon>
        <taxon>Actinomycetes</taxon>
        <taxon>Streptosporangiales</taxon>
        <taxon>Thermomonosporaceae</taxon>
        <taxon>Actinomadura</taxon>
    </lineage>
</organism>
<evidence type="ECO:0000313" key="1">
    <source>
        <dbReference type="EMBL" id="TDD60412.1"/>
    </source>
</evidence>
<dbReference type="OrthoDB" id="9805859at2"/>
<dbReference type="RefSeq" id="WP_132206227.1">
    <property type="nucleotide sequence ID" value="NZ_SMKY01000520.1"/>
</dbReference>
<evidence type="ECO:0000313" key="2">
    <source>
        <dbReference type="Proteomes" id="UP000295578"/>
    </source>
</evidence>
<name>A0A4R4ZTQ3_9ACTN</name>
<dbReference type="Proteomes" id="UP000295578">
    <property type="component" value="Unassembled WGS sequence"/>
</dbReference>